<evidence type="ECO:0000313" key="8">
    <source>
        <dbReference type="Proteomes" id="UP000326921"/>
    </source>
</evidence>
<evidence type="ECO:0000256" key="5">
    <source>
        <dbReference type="ARBA" id="ARBA00023027"/>
    </source>
</evidence>
<dbReference type="PANTHER" id="PTHR46091:SF3">
    <property type="entry name" value="AMINE OXIDASE DOMAIN-CONTAINING PROTEIN"/>
    <property type="match status" value="1"/>
</dbReference>
<dbReference type="InterPro" id="IPR036188">
    <property type="entry name" value="FAD/NAD-bd_sf"/>
</dbReference>
<keyword evidence="2" id="KW-0732">Signal</keyword>
<dbReference type="PANTHER" id="PTHR46091">
    <property type="entry name" value="BLR7054 PROTEIN"/>
    <property type="match status" value="1"/>
</dbReference>
<dbReference type="Proteomes" id="UP000326921">
    <property type="component" value="Chromosome"/>
</dbReference>
<reference evidence="7 8" key="1">
    <citation type="submission" date="2019-10" db="EMBL/GenBank/DDBJ databases">
        <authorList>
            <person name="Dong K."/>
        </authorList>
    </citation>
    <scope>NUCLEOTIDE SEQUENCE [LARGE SCALE GENOMIC DNA]</scope>
    <source>
        <strain evidence="8">dk4302</strain>
    </source>
</reference>
<dbReference type="AlphaFoldDB" id="A0A5Q0QDV1"/>
<keyword evidence="3" id="KW-0274">FAD</keyword>
<keyword evidence="4" id="KW-0521">NADP</keyword>
<feature type="transmembrane region" description="Helical" evidence="6">
    <location>
        <begin position="20"/>
        <end position="37"/>
    </location>
</feature>
<name>A0A5Q0QDV1_9SPHI</name>
<proteinExistence type="predicted"/>
<evidence type="ECO:0000256" key="6">
    <source>
        <dbReference type="SAM" id="Phobius"/>
    </source>
</evidence>
<keyword evidence="8" id="KW-1185">Reference proteome</keyword>
<dbReference type="Gene3D" id="3.50.50.60">
    <property type="entry name" value="FAD/NAD(P)-binding domain"/>
    <property type="match status" value="2"/>
</dbReference>
<sequence length="518" mass="59225">MKNLIIRFMSDMKEIRHFDVVVMGSGLGGLVTGLLLAKSGKKVCILEKNNQYGGNLQTFVRDREIFDSGVHYIGSLGKNENLNQYWRYLDILADIQFEQLDKDHFDIIRFKDDATAYPQAQDHENFIEQLSKVFPEEREAIEEYIETLKYYCSKFPLYQLDKGYGYDAEIMKDSCISVISRLTTNKKLQAVLLGNGFLYGLHADSPFYMHALIINSYIQSAWRCIRGGSQISKALTKQLRKHGAKLYTYQEVEKLNFDGNAIESCETKDYKYTAELFVSNLSVLKLFKLFDHTNTNKPYIRRLERLKEGPSAFSTHITLKENSVPYFNHNIYHFESPEDVFSYESNWLGQKPKSMMISCSPQEVNQTYASSISMLSYMDFSNVKAWKDTSNTVKDPHFRGEEYETFKAKVASEMIATLSTYIPDIQNNIKSIYTSTPLTYRDYIGTSSGSMYGIEKLASDPLSSLISPKTKVSNLFLTGQDVRMHGILGVTISAFLAAGEILGRDGFFDEFLKTVQHD</sequence>
<keyword evidence="6" id="KW-0472">Membrane</keyword>
<evidence type="ECO:0000256" key="1">
    <source>
        <dbReference type="ARBA" id="ARBA00022630"/>
    </source>
</evidence>
<accession>A0A5Q0QDV1</accession>
<keyword evidence="6" id="KW-1133">Transmembrane helix</keyword>
<dbReference type="RefSeq" id="WP_153510242.1">
    <property type="nucleotide sequence ID" value="NZ_WSPZ01000001.1"/>
</dbReference>
<dbReference type="EMBL" id="CP045652">
    <property type="protein sequence ID" value="QGA25908.1"/>
    <property type="molecule type" value="Genomic_DNA"/>
</dbReference>
<keyword evidence="5" id="KW-0520">NAD</keyword>
<dbReference type="SUPFAM" id="SSF51905">
    <property type="entry name" value="FAD/NAD(P)-binding domain"/>
    <property type="match status" value="1"/>
</dbReference>
<evidence type="ECO:0000256" key="4">
    <source>
        <dbReference type="ARBA" id="ARBA00022857"/>
    </source>
</evidence>
<keyword evidence="1" id="KW-0285">Flavoprotein</keyword>
<dbReference type="InterPro" id="IPR052206">
    <property type="entry name" value="Retinol_saturase"/>
</dbReference>
<evidence type="ECO:0000256" key="3">
    <source>
        <dbReference type="ARBA" id="ARBA00022827"/>
    </source>
</evidence>
<dbReference type="Pfam" id="PF13450">
    <property type="entry name" value="NAD_binding_8"/>
    <property type="match status" value="1"/>
</dbReference>
<organism evidence="7 8">
    <name type="scientific">Sphingobacterium zhuxiongii</name>
    <dbReference type="NCBI Taxonomy" id="2662364"/>
    <lineage>
        <taxon>Bacteria</taxon>
        <taxon>Pseudomonadati</taxon>
        <taxon>Bacteroidota</taxon>
        <taxon>Sphingobacteriia</taxon>
        <taxon>Sphingobacteriales</taxon>
        <taxon>Sphingobacteriaceae</taxon>
        <taxon>Sphingobacterium</taxon>
    </lineage>
</organism>
<gene>
    <name evidence="7" type="ORF">GFH32_06065</name>
</gene>
<evidence type="ECO:0000256" key="2">
    <source>
        <dbReference type="ARBA" id="ARBA00022729"/>
    </source>
</evidence>
<evidence type="ECO:0000313" key="7">
    <source>
        <dbReference type="EMBL" id="QGA25908.1"/>
    </source>
</evidence>
<dbReference type="KEGG" id="sphe:GFH32_06065"/>
<protein>
    <submittedName>
        <fullName evidence="7">NAD(P)-binding protein</fullName>
    </submittedName>
</protein>
<keyword evidence="6" id="KW-0812">Transmembrane</keyword>